<dbReference type="Proteomes" id="UP000518887">
    <property type="component" value="Unassembled WGS sequence"/>
</dbReference>
<feature type="active site" description="Proton donor/acceptor" evidence="7">
    <location>
        <position position="206"/>
    </location>
</feature>
<dbReference type="NCBIfam" id="TIGR00126">
    <property type="entry name" value="deoC"/>
    <property type="match status" value="1"/>
</dbReference>
<comment type="catalytic activity">
    <reaction evidence="5 7">
        <text>2-deoxy-D-ribose 5-phosphate = D-glyceraldehyde 3-phosphate + acetaldehyde</text>
        <dbReference type="Rhea" id="RHEA:12821"/>
        <dbReference type="ChEBI" id="CHEBI:15343"/>
        <dbReference type="ChEBI" id="CHEBI:59776"/>
        <dbReference type="ChEBI" id="CHEBI:62877"/>
        <dbReference type="EC" id="4.1.2.4"/>
    </reaction>
</comment>
<dbReference type="EC" id="4.1.2.4" evidence="7"/>
<dbReference type="GO" id="GO:0005737">
    <property type="term" value="C:cytoplasm"/>
    <property type="evidence" value="ECO:0007669"/>
    <property type="project" value="UniProtKB-SubCell"/>
</dbReference>
<dbReference type="Gene3D" id="3.20.20.70">
    <property type="entry name" value="Aldolase class I"/>
    <property type="match status" value="1"/>
</dbReference>
<evidence type="ECO:0000256" key="1">
    <source>
        <dbReference type="ARBA" id="ARBA00010936"/>
    </source>
</evidence>
<accession>A0A7W8G8I4</accession>
<evidence type="ECO:0000256" key="4">
    <source>
        <dbReference type="ARBA" id="ARBA00023270"/>
    </source>
</evidence>
<keyword evidence="4 7" id="KW-0704">Schiff base</keyword>
<evidence type="ECO:0000256" key="5">
    <source>
        <dbReference type="ARBA" id="ARBA00048791"/>
    </source>
</evidence>
<keyword evidence="3 7" id="KW-0456">Lyase</keyword>
<dbReference type="GO" id="GO:0009264">
    <property type="term" value="P:deoxyribonucleotide catabolic process"/>
    <property type="evidence" value="ECO:0007669"/>
    <property type="project" value="UniProtKB-UniRule"/>
</dbReference>
<dbReference type="Pfam" id="PF01791">
    <property type="entry name" value="DeoC"/>
    <property type="match status" value="1"/>
</dbReference>
<keyword evidence="2 7" id="KW-0963">Cytoplasm</keyword>
<dbReference type="PANTHER" id="PTHR10889:SF1">
    <property type="entry name" value="DEOXYRIBOSE-PHOSPHATE ALDOLASE"/>
    <property type="match status" value="1"/>
</dbReference>
<dbReference type="RefSeq" id="WP_184658499.1">
    <property type="nucleotide sequence ID" value="NZ_CP031518.1"/>
</dbReference>
<dbReference type="InterPro" id="IPR002915">
    <property type="entry name" value="DeoC/FbaB/LacD_aldolase"/>
</dbReference>
<dbReference type="InterPro" id="IPR011343">
    <property type="entry name" value="DeoC"/>
</dbReference>
<dbReference type="InterPro" id="IPR013785">
    <property type="entry name" value="Aldolase_TIM"/>
</dbReference>
<comment type="function">
    <text evidence="6 7">Catalyzes a reversible aldol reaction between acetaldehyde and D-glyceraldehyde 3-phosphate to generate 2-deoxy-D-ribose 5-phosphate.</text>
</comment>
<reference evidence="8 9" key="1">
    <citation type="submission" date="2020-08" db="EMBL/GenBank/DDBJ databases">
        <title>Genomic Encyclopedia of Type Strains, Phase IV (KMG-IV): sequencing the most valuable type-strain genomes for metagenomic binning, comparative biology and taxonomic classification.</title>
        <authorList>
            <person name="Goeker M."/>
        </authorList>
    </citation>
    <scope>NUCLEOTIDE SEQUENCE [LARGE SCALE GENOMIC DNA]</scope>
    <source>
        <strain evidence="8 9">DSM 103462</strain>
    </source>
</reference>
<dbReference type="AlphaFoldDB" id="A0A7W8G8I4"/>
<comment type="similarity">
    <text evidence="1 7">Belongs to the DeoC/FbaB aldolase family. DeoC type 1 subfamily.</text>
</comment>
<evidence type="ECO:0000313" key="8">
    <source>
        <dbReference type="EMBL" id="MBB5225838.1"/>
    </source>
</evidence>
<dbReference type="InterPro" id="IPR028581">
    <property type="entry name" value="DeoC_typeI"/>
</dbReference>
<evidence type="ECO:0000256" key="2">
    <source>
        <dbReference type="ARBA" id="ARBA00022490"/>
    </source>
</evidence>
<feature type="active site" description="Proton donor/acceptor" evidence="7">
    <location>
        <position position="97"/>
    </location>
</feature>
<sequence length="238" mass="25195">MEKNSENIKKIASMIDHTNLNPCATKKDIEKLCEEAKKFGFASVCVNPYYVPLAASLLEGSEVKVCTVVGFPLGSVSIDDKASEAGLVVDEGAREVDMVVNLGLVKDGDWEDVFEDIYAVRCAINDVVVPGDPKIILKVILETCYLSDEEIVKCCECAEKAGADFVKTSTGFAILKGADGKLLPNGATVHAVELMRKTVGDRLGVKASGGVHNWEEAVAMANAGASRIGASAGVQIVS</sequence>
<comment type="subcellular location">
    <subcellularLocation>
        <location evidence="7">Cytoplasm</location>
    </subcellularLocation>
</comment>
<dbReference type="CDD" id="cd00959">
    <property type="entry name" value="DeoC"/>
    <property type="match status" value="1"/>
</dbReference>
<comment type="pathway">
    <text evidence="7">Carbohydrate degradation; 2-deoxy-D-ribose 1-phosphate degradation; D-glyceraldehyde 3-phosphate and acetaldehyde from 2-deoxy-alpha-D-ribose 1-phosphate: step 2/2.</text>
</comment>
<dbReference type="SUPFAM" id="SSF51569">
    <property type="entry name" value="Aldolase"/>
    <property type="match status" value="1"/>
</dbReference>
<name>A0A7W8G8I4_9SPIR</name>
<dbReference type="PANTHER" id="PTHR10889">
    <property type="entry name" value="DEOXYRIBOSE-PHOSPHATE ALDOLASE"/>
    <property type="match status" value="1"/>
</dbReference>
<dbReference type="EMBL" id="JACHFQ010000003">
    <property type="protein sequence ID" value="MBB5225838.1"/>
    <property type="molecule type" value="Genomic_DNA"/>
</dbReference>
<dbReference type="GO" id="GO:0006018">
    <property type="term" value="P:2-deoxyribose 1-phosphate catabolic process"/>
    <property type="evidence" value="ECO:0007669"/>
    <property type="project" value="UniProtKB-UniRule"/>
</dbReference>
<dbReference type="FunFam" id="3.20.20.70:FF:000044">
    <property type="entry name" value="Deoxyribose-phosphate aldolase"/>
    <property type="match status" value="1"/>
</dbReference>
<keyword evidence="9" id="KW-1185">Reference proteome</keyword>
<dbReference type="HAMAP" id="MF_00114">
    <property type="entry name" value="DeoC_type1"/>
    <property type="match status" value="1"/>
</dbReference>
<dbReference type="PIRSF" id="PIRSF001357">
    <property type="entry name" value="DeoC"/>
    <property type="match status" value="1"/>
</dbReference>
<dbReference type="GO" id="GO:0016052">
    <property type="term" value="P:carbohydrate catabolic process"/>
    <property type="evidence" value="ECO:0007669"/>
    <property type="project" value="TreeGrafter"/>
</dbReference>
<dbReference type="GO" id="GO:0004139">
    <property type="term" value="F:deoxyribose-phosphate aldolase activity"/>
    <property type="evidence" value="ECO:0007669"/>
    <property type="project" value="UniProtKB-UniRule"/>
</dbReference>
<comment type="caution">
    <text evidence="8">The sequence shown here is derived from an EMBL/GenBank/DDBJ whole genome shotgun (WGS) entry which is preliminary data.</text>
</comment>
<evidence type="ECO:0000256" key="6">
    <source>
        <dbReference type="ARBA" id="ARBA00056337"/>
    </source>
</evidence>
<evidence type="ECO:0000256" key="7">
    <source>
        <dbReference type="HAMAP-Rule" id="MF_00114"/>
    </source>
</evidence>
<feature type="active site" description="Schiff-base intermediate with acetaldehyde" evidence="7">
    <location>
        <position position="167"/>
    </location>
</feature>
<evidence type="ECO:0000256" key="3">
    <source>
        <dbReference type="ARBA" id="ARBA00023239"/>
    </source>
</evidence>
<dbReference type="UniPathway" id="UPA00002">
    <property type="reaction ID" value="UER00468"/>
</dbReference>
<organism evidence="8 9">
    <name type="scientific">Treponema ruminis</name>
    <dbReference type="NCBI Taxonomy" id="744515"/>
    <lineage>
        <taxon>Bacteria</taxon>
        <taxon>Pseudomonadati</taxon>
        <taxon>Spirochaetota</taxon>
        <taxon>Spirochaetia</taxon>
        <taxon>Spirochaetales</taxon>
        <taxon>Treponemataceae</taxon>
        <taxon>Treponema</taxon>
    </lineage>
</organism>
<dbReference type="SMART" id="SM01133">
    <property type="entry name" value="DeoC"/>
    <property type="match status" value="1"/>
</dbReference>
<evidence type="ECO:0000313" key="9">
    <source>
        <dbReference type="Proteomes" id="UP000518887"/>
    </source>
</evidence>
<proteinExistence type="inferred from homology"/>
<protein>
    <recommendedName>
        <fullName evidence="7">Deoxyribose-phosphate aldolase</fullName>
        <shortName evidence="7">DERA</shortName>
        <ecNumber evidence="7">4.1.2.4</ecNumber>
    </recommendedName>
    <alternativeName>
        <fullName evidence="7">2-deoxy-D-ribose 5-phosphate aldolase</fullName>
    </alternativeName>
    <alternativeName>
        <fullName evidence="7">Phosphodeoxyriboaldolase</fullName>
        <shortName evidence="7">Deoxyriboaldolase</shortName>
    </alternativeName>
</protein>
<gene>
    <name evidence="7" type="primary">deoC</name>
    <name evidence="8" type="ORF">HNP76_001195</name>
</gene>